<evidence type="ECO:0000313" key="2">
    <source>
        <dbReference type="EMBL" id="MEK6462530.1"/>
    </source>
</evidence>
<dbReference type="InterPro" id="IPR029058">
    <property type="entry name" value="AB_hydrolase_fold"/>
</dbReference>
<evidence type="ECO:0000313" key="3">
    <source>
        <dbReference type="Proteomes" id="UP001367513"/>
    </source>
</evidence>
<dbReference type="PIRSF" id="PIRSF000443">
    <property type="entry name" value="Homoser_Ac_trans"/>
    <property type="match status" value="1"/>
</dbReference>
<dbReference type="PANTHER" id="PTHR32268:SF15">
    <property type="entry name" value="HOMOSERINE ACETYLTRANSFERASE FAMILY PROTEIN (AFU_ORTHOLOGUE AFUA_1G15350)"/>
    <property type="match status" value="1"/>
</dbReference>
<dbReference type="PANTHER" id="PTHR32268">
    <property type="entry name" value="HOMOSERINE O-ACETYLTRANSFERASE"/>
    <property type="match status" value="1"/>
</dbReference>
<dbReference type="GO" id="GO:0016787">
    <property type="term" value="F:hydrolase activity"/>
    <property type="evidence" value="ECO:0007669"/>
    <property type="project" value="UniProtKB-KW"/>
</dbReference>
<reference evidence="2 3" key="1">
    <citation type="submission" date="2024-03" db="EMBL/GenBank/DDBJ databases">
        <title>Draft genome sequence of Pseudonocardia carboxydivorans JCM 14827.</title>
        <authorList>
            <person name="Duangmal K."/>
        </authorList>
    </citation>
    <scope>NUCLEOTIDE SEQUENCE [LARGE SCALE GENOMIC DNA]</scope>
    <source>
        <strain evidence="2 3">JCM 14827</strain>
    </source>
</reference>
<dbReference type="InterPro" id="IPR000073">
    <property type="entry name" value="AB_hydrolase_1"/>
</dbReference>
<keyword evidence="2" id="KW-0378">Hydrolase</keyword>
<proteinExistence type="predicted"/>
<dbReference type="RefSeq" id="WP_346103285.1">
    <property type="nucleotide sequence ID" value="NZ_BAAAOD010000020.1"/>
</dbReference>
<sequence>MSAIDNPYYSPEFHGDYELVDIGRLELEEGGVIPACHLAVATFGTLSEARDNAILVTTWYSGTHQIWRDAYIGPGHALDPERYFIVVVDQIGSGLSTSPHNAAGPNAGIAMSAFPHVRIGDDVVAQERLLREHLGIETLELVVGGSMGAQQTYEWMVRFPGRVKRAAPIAGTARNTPHDFLFTRTLVEAITSDPGFAGGEYASNADVVAGLERHARIWGVMGFSTEFWKQEVWRALEFETAEAFLEGFLQPYFTAMDPNDLLCMAWKWQHGDVSRHTGGDLAAALGRVTATTFVMPIDEDMFFPVRDCAAEQQLVPGSELRVVQDVLGHLGLFSVNPEFMPQVDRHLRELLGTKV</sequence>
<gene>
    <name evidence="2" type="ORF">WG925_02145</name>
</gene>
<dbReference type="Proteomes" id="UP001367513">
    <property type="component" value="Unassembled WGS sequence"/>
</dbReference>
<evidence type="ECO:0000259" key="1">
    <source>
        <dbReference type="Pfam" id="PF00561"/>
    </source>
</evidence>
<dbReference type="InterPro" id="IPR008220">
    <property type="entry name" value="HAT_MetX-like"/>
</dbReference>
<comment type="caution">
    <text evidence="2">The sequence shown here is derived from an EMBL/GenBank/DDBJ whole genome shotgun (WGS) entry which is preliminary data.</text>
</comment>
<accession>A0ABU9A827</accession>
<protein>
    <submittedName>
        <fullName evidence="2">Alpha/beta fold hydrolase</fullName>
    </submittedName>
</protein>
<name>A0ABU9A827_PSEA5</name>
<organism evidence="2 3">
    <name type="scientific">Pseudonocardia alni subsp. carboxydivorans</name>
    <dbReference type="NCBI Taxonomy" id="415010"/>
    <lineage>
        <taxon>Bacteria</taxon>
        <taxon>Bacillati</taxon>
        <taxon>Actinomycetota</taxon>
        <taxon>Actinomycetes</taxon>
        <taxon>Pseudonocardiales</taxon>
        <taxon>Pseudonocardiaceae</taxon>
        <taxon>Pseudonocardia</taxon>
    </lineage>
</organism>
<keyword evidence="3" id="KW-1185">Reference proteome</keyword>
<dbReference type="EMBL" id="JBBPIX010000001">
    <property type="protein sequence ID" value="MEK6462530.1"/>
    <property type="molecule type" value="Genomic_DNA"/>
</dbReference>
<dbReference type="Gene3D" id="3.40.50.1820">
    <property type="entry name" value="alpha/beta hydrolase"/>
    <property type="match status" value="1"/>
</dbReference>
<feature type="domain" description="AB hydrolase-1" evidence="1">
    <location>
        <begin position="64"/>
        <end position="209"/>
    </location>
</feature>
<dbReference type="SUPFAM" id="SSF53474">
    <property type="entry name" value="alpha/beta-Hydrolases"/>
    <property type="match status" value="1"/>
</dbReference>
<dbReference type="NCBIfam" id="NF005757">
    <property type="entry name" value="PRK07581.1"/>
    <property type="match status" value="1"/>
</dbReference>
<dbReference type="Pfam" id="PF00561">
    <property type="entry name" value="Abhydrolase_1"/>
    <property type="match status" value="1"/>
</dbReference>